<accession>A0ACC1D3D6</accession>
<proteinExistence type="predicted"/>
<sequence>MAFLRNVRFVVVVVYLHTVFSQDAVPSVHLQALSPKGFRVWIVDDPKIKLFAFQGNINGPINKNDVGTISGEITEAKDGKWIFEDPNLELKIGDVINYYVFVFMQNTGYVKDGLSFTVQKLESPHLAENPKLPSCEPTITKVRGGSACASEIIFEDDFNSLNEGQWQIEKYIPKNHAEYPFISYQQLTSDPTVKVENGNLQISAKLQANLPGFSSESLYTGSLNLFQGCTAPGDLCVKRVMGADIIPPVVTGRITSKTFAFTYGTVYVRAKMPKGDWLYPEILIEPVIKKYGASDFNSGVIKIASARGNTLLYANGTDYSNKVLYGGPIMDSQCWDTLLKRKTKSSGNWGDDFHLYAMRWTPDSITLMIDNEEWARVDVGPTGIRNLFPKSCNLPRDLLSMGSNMAPFDDHFYLTLGLAAGGVTDFPDDSYTTADHPKPWRNRGRKAMLNFWQDTDWFNTWVQPQLVIDSIKVVAL</sequence>
<reference evidence="1 2" key="1">
    <citation type="journal article" date="2021" name="Front. Genet.">
        <title>Chromosome-Level Genome Assembly Reveals Significant Gene Expansion in the Toll and IMD Signaling Pathways of Dendrolimus kikuchii.</title>
        <authorList>
            <person name="Zhou J."/>
            <person name="Wu P."/>
            <person name="Xiong Z."/>
            <person name="Liu N."/>
            <person name="Zhao N."/>
            <person name="Ji M."/>
            <person name="Qiu Y."/>
            <person name="Yang B."/>
        </authorList>
    </citation>
    <scope>NUCLEOTIDE SEQUENCE [LARGE SCALE GENOMIC DNA]</scope>
    <source>
        <strain evidence="1">Ann1</strain>
    </source>
</reference>
<comment type="caution">
    <text evidence="1">The sequence shown here is derived from an EMBL/GenBank/DDBJ whole genome shotgun (WGS) entry which is preliminary data.</text>
</comment>
<gene>
    <name evidence="1" type="ORF">K1T71_005931</name>
</gene>
<dbReference type="Proteomes" id="UP000824533">
    <property type="component" value="Linkage Group LG10"/>
</dbReference>
<keyword evidence="2" id="KW-1185">Reference proteome</keyword>
<dbReference type="EMBL" id="CM034396">
    <property type="protein sequence ID" value="KAJ0178108.1"/>
    <property type="molecule type" value="Genomic_DNA"/>
</dbReference>
<evidence type="ECO:0000313" key="2">
    <source>
        <dbReference type="Proteomes" id="UP000824533"/>
    </source>
</evidence>
<protein>
    <submittedName>
        <fullName evidence="1">Uncharacterized protein</fullName>
    </submittedName>
</protein>
<name>A0ACC1D3D6_9NEOP</name>
<evidence type="ECO:0000313" key="1">
    <source>
        <dbReference type="EMBL" id="KAJ0178108.1"/>
    </source>
</evidence>
<organism evidence="1 2">
    <name type="scientific">Dendrolimus kikuchii</name>
    <dbReference type="NCBI Taxonomy" id="765133"/>
    <lineage>
        <taxon>Eukaryota</taxon>
        <taxon>Metazoa</taxon>
        <taxon>Ecdysozoa</taxon>
        <taxon>Arthropoda</taxon>
        <taxon>Hexapoda</taxon>
        <taxon>Insecta</taxon>
        <taxon>Pterygota</taxon>
        <taxon>Neoptera</taxon>
        <taxon>Endopterygota</taxon>
        <taxon>Lepidoptera</taxon>
        <taxon>Glossata</taxon>
        <taxon>Ditrysia</taxon>
        <taxon>Bombycoidea</taxon>
        <taxon>Lasiocampidae</taxon>
        <taxon>Dendrolimus</taxon>
    </lineage>
</organism>